<evidence type="ECO:0000313" key="3">
    <source>
        <dbReference type="Proteomes" id="UP000537131"/>
    </source>
</evidence>
<dbReference type="InterPro" id="IPR032710">
    <property type="entry name" value="NTF2-like_dom_sf"/>
</dbReference>
<dbReference type="AlphaFoldDB" id="A0A7Y0HND0"/>
<dbReference type="Gene3D" id="3.10.450.50">
    <property type="match status" value="1"/>
</dbReference>
<dbReference type="Proteomes" id="UP000537131">
    <property type="component" value="Unassembled WGS sequence"/>
</dbReference>
<dbReference type="Pfam" id="PF12680">
    <property type="entry name" value="SnoaL_2"/>
    <property type="match status" value="1"/>
</dbReference>
<reference evidence="2 3" key="1">
    <citation type="submission" date="2020-06" db="EMBL/GenBank/DDBJ databases">
        <title>Complete Genome Sequence of Clostridium muelleri sp. nov. P21T, an Acid-Alcohol Producing Acetogen Isolated from Old Hay.</title>
        <authorList>
            <person name="Duncan K.E."/>
            <person name="Tanner R.S."/>
        </authorList>
    </citation>
    <scope>NUCLEOTIDE SEQUENCE [LARGE SCALE GENOMIC DNA]</scope>
    <source>
        <strain evidence="2 3">P21</strain>
    </source>
</reference>
<proteinExistence type="predicted"/>
<feature type="domain" description="SnoaL-like" evidence="1">
    <location>
        <begin position="11"/>
        <end position="108"/>
    </location>
</feature>
<sequence length="138" mass="16618">MVKYEHTIGLWFNMWLEGKDLGIKNIFSSNCIYIESWGPKYIGVEAVKHWFDEWNTRGKVLTWEIKQYFHKENQTVVEWYFKNSMKDGRIENFDGTSIIEWDDDGKIKYLKEFGCKLPNYNPYENGDVPKLKNIKMWT</sequence>
<evidence type="ECO:0000313" key="2">
    <source>
        <dbReference type="EMBL" id="NMM63030.1"/>
    </source>
</evidence>
<protein>
    <submittedName>
        <fullName evidence="2">Nuclear transport factor 2 family protein</fullName>
    </submittedName>
</protein>
<gene>
    <name evidence="2" type="ORF">HBE96_10015</name>
</gene>
<name>A0A7Y0HND0_9CLOT</name>
<dbReference type="EMBL" id="JABBNI010000017">
    <property type="protein sequence ID" value="NMM63030.1"/>
    <property type="molecule type" value="Genomic_DNA"/>
</dbReference>
<accession>A0A7Y0HND0</accession>
<dbReference type="InterPro" id="IPR037401">
    <property type="entry name" value="SnoaL-like"/>
</dbReference>
<dbReference type="RefSeq" id="WP_169297636.1">
    <property type="nucleotide sequence ID" value="NZ_JABBNI010000017.1"/>
</dbReference>
<comment type="caution">
    <text evidence="2">The sequence shown here is derived from an EMBL/GenBank/DDBJ whole genome shotgun (WGS) entry which is preliminary data.</text>
</comment>
<dbReference type="SUPFAM" id="SSF54427">
    <property type="entry name" value="NTF2-like"/>
    <property type="match status" value="1"/>
</dbReference>
<evidence type="ECO:0000259" key="1">
    <source>
        <dbReference type="Pfam" id="PF12680"/>
    </source>
</evidence>
<keyword evidence="3" id="KW-1185">Reference proteome</keyword>
<organism evidence="2 3">
    <name type="scientific">Clostridium muellerianum</name>
    <dbReference type="NCBI Taxonomy" id="2716538"/>
    <lineage>
        <taxon>Bacteria</taxon>
        <taxon>Bacillati</taxon>
        <taxon>Bacillota</taxon>
        <taxon>Clostridia</taxon>
        <taxon>Eubacteriales</taxon>
        <taxon>Clostridiaceae</taxon>
        <taxon>Clostridium</taxon>
    </lineage>
</organism>